<proteinExistence type="inferred from homology"/>
<dbReference type="NCBIfam" id="TIGR00654">
    <property type="entry name" value="PhzF_family"/>
    <property type="match status" value="1"/>
</dbReference>
<dbReference type="PANTHER" id="PTHR13774">
    <property type="entry name" value="PHENAZINE BIOSYNTHESIS PROTEIN"/>
    <property type="match status" value="1"/>
</dbReference>
<reference evidence="4" key="1">
    <citation type="journal article" date="2019" name="Int. J. Syst. Evol. Microbiol.">
        <title>The Global Catalogue of Microorganisms (GCM) 10K type strain sequencing project: providing services to taxonomists for standard genome sequencing and annotation.</title>
        <authorList>
            <consortium name="The Broad Institute Genomics Platform"/>
            <consortium name="The Broad Institute Genome Sequencing Center for Infectious Disease"/>
            <person name="Wu L."/>
            <person name="Ma J."/>
        </authorList>
    </citation>
    <scope>NUCLEOTIDE SEQUENCE [LARGE SCALE GENOMIC DNA]</scope>
    <source>
        <strain evidence="4">ZS-35-S2</strain>
    </source>
</reference>
<name>A0ABW5CKZ8_9HYPH</name>
<dbReference type="PANTHER" id="PTHR13774:SF17">
    <property type="entry name" value="PHENAZINE BIOSYNTHESIS-LIKE DOMAIN-CONTAINING PROTEIN"/>
    <property type="match status" value="1"/>
</dbReference>
<dbReference type="RefSeq" id="WP_209736957.1">
    <property type="nucleotide sequence ID" value="NZ_CP072611.1"/>
</dbReference>
<gene>
    <name evidence="3" type="ORF">ACFSKQ_07670</name>
</gene>
<protein>
    <submittedName>
        <fullName evidence="3">PhzF family phenazine biosynthesis protein</fullName>
    </submittedName>
</protein>
<organism evidence="3 4">
    <name type="scientific">Aureimonas populi</name>
    <dbReference type="NCBI Taxonomy" id="1701758"/>
    <lineage>
        <taxon>Bacteria</taxon>
        <taxon>Pseudomonadati</taxon>
        <taxon>Pseudomonadota</taxon>
        <taxon>Alphaproteobacteria</taxon>
        <taxon>Hyphomicrobiales</taxon>
        <taxon>Aurantimonadaceae</taxon>
        <taxon>Aureimonas</taxon>
    </lineage>
</organism>
<dbReference type="Gene3D" id="3.10.310.10">
    <property type="entry name" value="Diaminopimelate Epimerase, Chain A, domain 1"/>
    <property type="match status" value="2"/>
</dbReference>
<dbReference type="Proteomes" id="UP001597371">
    <property type="component" value="Unassembled WGS sequence"/>
</dbReference>
<evidence type="ECO:0000313" key="4">
    <source>
        <dbReference type="Proteomes" id="UP001597371"/>
    </source>
</evidence>
<dbReference type="SUPFAM" id="SSF54506">
    <property type="entry name" value="Diaminopimelate epimerase-like"/>
    <property type="match status" value="1"/>
</dbReference>
<dbReference type="PIRSF" id="PIRSF016184">
    <property type="entry name" value="PhzC_PhzF"/>
    <property type="match status" value="1"/>
</dbReference>
<comment type="caution">
    <text evidence="3">The sequence shown here is derived from an EMBL/GenBank/DDBJ whole genome shotgun (WGS) entry which is preliminary data.</text>
</comment>
<evidence type="ECO:0000313" key="3">
    <source>
        <dbReference type="EMBL" id="MFD2237342.1"/>
    </source>
</evidence>
<sequence length="280" mass="30392">MTTVPIYQADAFTSTLFGGNPAAVVPLEAWLPDEAMRAIALENNLSETAFLVPAGQARWELRWFTPAAEVPLCGHATLATALVLTECLGVNAATLTFATKYSGDLIVRRDGPFYEMRLPRRLFHPVAPDATVAAALGVEPTEYWAVPVPGDDVLMVVLPSEAHVRDLAPDLGAIKRLSWRSVLVTAKGEGSVDFVSRYFAPRFGIDEDPVTGSAHCSLAPLWMEKLGKAEFIARQLSARGGEIFCRVEEESVIVAGRGVLYMEGRIRLPSPAPSESRERA</sequence>
<dbReference type="EMBL" id="JBHUIJ010000008">
    <property type="protein sequence ID" value="MFD2237342.1"/>
    <property type="molecule type" value="Genomic_DNA"/>
</dbReference>
<keyword evidence="4" id="KW-1185">Reference proteome</keyword>
<evidence type="ECO:0000256" key="2">
    <source>
        <dbReference type="ARBA" id="ARBA00023235"/>
    </source>
</evidence>
<accession>A0ABW5CKZ8</accession>
<comment type="similarity">
    <text evidence="1">Belongs to the PhzF family.</text>
</comment>
<dbReference type="InterPro" id="IPR003719">
    <property type="entry name" value="Phenazine_PhzF-like"/>
</dbReference>
<keyword evidence="2" id="KW-0413">Isomerase</keyword>
<evidence type="ECO:0000256" key="1">
    <source>
        <dbReference type="ARBA" id="ARBA00008270"/>
    </source>
</evidence>
<dbReference type="Pfam" id="PF02567">
    <property type="entry name" value="PhzC-PhzF"/>
    <property type="match status" value="1"/>
</dbReference>